<evidence type="ECO:0000313" key="1">
    <source>
        <dbReference type="EMBL" id="OBS23610.1"/>
    </source>
</evidence>
<comment type="caution">
    <text evidence="1">The sequence shown here is derived from an EMBL/GenBank/DDBJ whole genome shotgun (WGS) entry which is preliminary data.</text>
</comment>
<keyword evidence="2" id="KW-1185">Reference proteome</keyword>
<protein>
    <submittedName>
        <fullName evidence="1">Uncharacterized protein</fullName>
    </submittedName>
</protein>
<gene>
    <name evidence="1" type="ORF">FPOA_04159</name>
</gene>
<organism evidence="1 2">
    <name type="scientific">Fusarium poae</name>
    <dbReference type="NCBI Taxonomy" id="36050"/>
    <lineage>
        <taxon>Eukaryota</taxon>
        <taxon>Fungi</taxon>
        <taxon>Dikarya</taxon>
        <taxon>Ascomycota</taxon>
        <taxon>Pezizomycotina</taxon>
        <taxon>Sordariomycetes</taxon>
        <taxon>Hypocreomycetidae</taxon>
        <taxon>Hypocreales</taxon>
        <taxon>Nectriaceae</taxon>
        <taxon>Fusarium</taxon>
    </lineage>
</organism>
<dbReference type="Proteomes" id="UP000091967">
    <property type="component" value="Unassembled WGS sequence"/>
</dbReference>
<dbReference type="AlphaFoldDB" id="A0A1B8ASZ9"/>
<reference evidence="1 2" key="1">
    <citation type="submission" date="2016-06" db="EMBL/GenBank/DDBJ databases">
        <title>Living apart together: crosstalk between the core and supernumerary genomes in a fungal plant pathogen.</title>
        <authorList>
            <person name="Vanheule A."/>
            <person name="Audenaert K."/>
            <person name="Warris S."/>
            <person name="Van De Geest H."/>
            <person name="Schijlen E."/>
            <person name="Hofte M."/>
            <person name="De Saeger S."/>
            <person name="Haesaert G."/>
            <person name="Waalwijk C."/>
            <person name="Van Der Lee T."/>
        </authorList>
    </citation>
    <scope>NUCLEOTIDE SEQUENCE [LARGE SCALE GENOMIC DNA]</scope>
    <source>
        <strain evidence="1 2">2516</strain>
    </source>
</reference>
<evidence type="ECO:0000313" key="2">
    <source>
        <dbReference type="Proteomes" id="UP000091967"/>
    </source>
</evidence>
<accession>A0A1B8ASZ9</accession>
<sequence length="67" mass="7873">MASEHEQYSSIYQHRFKNTQFSALIVNICEIHTAADQGYTYLFPFQRKCLDTHNAHSNTINKFIHVI</sequence>
<name>A0A1B8ASZ9_FUSPO</name>
<dbReference type="EMBL" id="LYXU01000002">
    <property type="protein sequence ID" value="OBS23610.1"/>
    <property type="molecule type" value="Genomic_DNA"/>
</dbReference>
<proteinExistence type="predicted"/>